<dbReference type="Proteomes" id="UP000594263">
    <property type="component" value="Unplaced"/>
</dbReference>
<dbReference type="InterPro" id="IPR010341">
    <property type="entry name" value="DUF936_pln"/>
</dbReference>
<feature type="compositionally biased region" description="Polar residues" evidence="1">
    <location>
        <begin position="150"/>
        <end position="167"/>
    </location>
</feature>
<dbReference type="InterPro" id="IPR048297">
    <property type="entry name" value="DUF936_dom_pln"/>
</dbReference>
<name>A0A7N0TVP0_KALFE</name>
<evidence type="ECO:0000256" key="1">
    <source>
        <dbReference type="SAM" id="MobiDB-lite"/>
    </source>
</evidence>
<dbReference type="OMA" id="KKNATSW"/>
<dbReference type="GO" id="GO:0008017">
    <property type="term" value="F:microtubule binding"/>
    <property type="evidence" value="ECO:0007669"/>
    <property type="project" value="EnsemblPlants"/>
</dbReference>
<feature type="domain" description="DUF936" evidence="2">
    <location>
        <begin position="4"/>
        <end position="120"/>
    </location>
</feature>
<feature type="region of interest" description="Disordered" evidence="1">
    <location>
        <begin position="422"/>
        <end position="458"/>
    </location>
</feature>
<proteinExistence type="predicted"/>
<keyword evidence="5" id="KW-1185">Reference proteome</keyword>
<dbReference type="Gramene" id="Kaladp0047s0067.2.v1.1">
    <property type="protein sequence ID" value="Kaladp0047s0067.2.v1.1"/>
    <property type="gene ID" value="Kaladp0047s0067.v1.1"/>
</dbReference>
<dbReference type="InterPro" id="IPR049172">
    <property type="entry name" value="DUF6857_pln"/>
</dbReference>
<sequence>MGSLSAGVLLKLLEEMDSNRNPSDEYRKPVLLQIRSIIPILKDGNLWPNQGFYLRVADLTHAIYASLPYDQRDMILNDRLQLGQFIYVERLERAYPVPILIGLTPIPGRHFCVGKPKDLLANNFLQYGGNGTAESKKAVEKKARGKYRSLSPSATRRSLVGRSSSVQKVRKRNPRCEDDDSDSDCSNLSMVSSVSRVSRRNWKSTDLSTIKEITEATVVKPKMKPTIEKRSASVSPTHSAGYNSSDEKSCAKTERKRSDTTPRFAKSPPKSNIFRTKHQVPIPSVPPAEPCKVKTDGDSFWDSIPSVLSKIGIEVARQRDLALLAAAEALQEAAAAERLLKSLRTLSDLQSVNQDSGQPLVDSFLKLQENLTRTRIIIQSLTDVTASSEASDGNSKSRIPIKEVLERRKQATDWAAAAVASDLSTDSLPSQQPPITPSDTQPSVTSPPPKPSPKQKLPSLFRRARKNSDMASADFCIDPRVRSSLSASTSFASTLESECRKWFLSYIDKYIDEIRSGGSGSSDRQTVSIMNQLKRVNDWLDTITRRQPDRRLNPKDMDTWELQACGRVRNKIIMFLLNHVTRTALASGDSNAPHVES</sequence>
<dbReference type="GO" id="GO:0005874">
    <property type="term" value="C:microtubule"/>
    <property type="evidence" value="ECO:0007669"/>
    <property type="project" value="EnsemblPlants"/>
</dbReference>
<dbReference type="Pfam" id="PF21647">
    <property type="entry name" value="DUF6857"/>
    <property type="match status" value="1"/>
</dbReference>
<feature type="compositionally biased region" description="Polar residues" evidence="1">
    <location>
        <begin position="232"/>
        <end position="244"/>
    </location>
</feature>
<organism evidence="4 5">
    <name type="scientific">Kalanchoe fedtschenkoi</name>
    <name type="common">Lavender scallops</name>
    <name type="synonym">South American air plant</name>
    <dbReference type="NCBI Taxonomy" id="63787"/>
    <lineage>
        <taxon>Eukaryota</taxon>
        <taxon>Viridiplantae</taxon>
        <taxon>Streptophyta</taxon>
        <taxon>Embryophyta</taxon>
        <taxon>Tracheophyta</taxon>
        <taxon>Spermatophyta</taxon>
        <taxon>Magnoliopsida</taxon>
        <taxon>eudicotyledons</taxon>
        <taxon>Gunneridae</taxon>
        <taxon>Pentapetalae</taxon>
        <taxon>Saxifragales</taxon>
        <taxon>Crassulaceae</taxon>
        <taxon>Kalanchoe</taxon>
    </lineage>
</organism>
<protein>
    <submittedName>
        <fullName evidence="4">Uncharacterized protein</fullName>
    </submittedName>
</protein>
<dbReference type="Gramene" id="Kaladp0047s0067.1.v1.1">
    <property type="protein sequence ID" value="Kaladp0047s0067.1.v1.1"/>
    <property type="gene ID" value="Kaladp0047s0067.v1.1"/>
</dbReference>
<evidence type="ECO:0000313" key="4">
    <source>
        <dbReference type="EnsemblPlants" id="Kaladp0047s0067.1.v1.1"/>
    </source>
</evidence>
<dbReference type="Pfam" id="PF06075">
    <property type="entry name" value="DUF936"/>
    <property type="match status" value="1"/>
</dbReference>
<dbReference type="PANTHER" id="PTHR31928:SF12">
    <property type="entry name" value="DUF3741 DOMAIN-CONTAINING PROTEIN"/>
    <property type="match status" value="1"/>
</dbReference>
<feature type="region of interest" description="Disordered" evidence="1">
    <location>
        <begin position="136"/>
        <end position="185"/>
    </location>
</feature>
<accession>A0A7N0TVP0</accession>
<reference evidence="4" key="1">
    <citation type="submission" date="2021-01" db="UniProtKB">
        <authorList>
            <consortium name="EnsemblPlants"/>
        </authorList>
    </citation>
    <scope>IDENTIFICATION</scope>
</reference>
<dbReference type="AlphaFoldDB" id="A0A7N0TVP0"/>
<evidence type="ECO:0000259" key="3">
    <source>
        <dbReference type="Pfam" id="PF21647"/>
    </source>
</evidence>
<evidence type="ECO:0000259" key="2">
    <source>
        <dbReference type="Pfam" id="PF06075"/>
    </source>
</evidence>
<dbReference type="EnsemblPlants" id="Kaladp0047s0067.1.v1.1">
    <property type="protein sequence ID" value="Kaladp0047s0067.1.v1.1"/>
    <property type="gene ID" value="Kaladp0047s0067.v1.1"/>
</dbReference>
<evidence type="ECO:0000313" key="5">
    <source>
        <dbReference type="Proteomes" id="UP000594263"/>
    </source>
</evidence>
<dbReference type="EnsemblPlants" id="Kaladp0047s0067.2.v1.1">
    <property type="protein sequence ID" value="Kaladp0047s0067.2.v1.1"/>
    <property type="gene ID" value="Kaladp0047s0067.v1.1"/>
</dbReference>
<feature type="region of interest" description="Disordered" evidence="1">
    <location>
        <begin position="222"/>
        <end position="291"/>
    </location>
</feature>
<dbReference type="PANTHER" id="PTHR31928">
    <property type="entry name" value="EXPRESSED PROTEIN"/>
    <property type="match status" value="1"/>
</dbReference>
<feature type="compositionally biased region" description="Basic and acidic residues" evidence="1">
    <location>
        <begin position="245"/>
        <end position="260"/>
    </location>
</feature>
<feature type="domain" description="DUF6857" evidence="3">
    <location>
        <begin position="294"/>
        <end position="586"/>
    </location>
</feature>